<comment type="catalytic activity">
    <reaction evidence="1">
        <text>a uridine in mRNA = a pseudouridine in mRNA</text>
        <dbReference type="Rhea" id="RHEA:56644"/>
        <dbReference type="Rhea" id="RHEA-COMP:14658"/>
        <dbReference type="Rhea" id="RHEA-COMP:14659"/>
        <dbReference type="ChEBI" id="CHEBI:65314"/>
        <dbReference type="ChEBI" id="CHEBI:65315"/>
    </reaction>
</comment>
<dbReference type="GO" id="GO:0001522">
    <property type="term" value="P:pseudouridine synthesis"/>
    <property type="evidence" value="ECO:0007669"/>
    <property type="project" value="InterPro"/>
</dbReference>
<organism evidence="4 5">
    <name type="scientific">Frankliniella fusca</name>
    <dbReference type="NCBI Taxonomy" id="407009"/>
    <lineage>
        <taxon>Eukaryota</taxon>
        <taxon>Metazoa</taxon>
        <taxon>Ecdysozoa</taxon>
        <taxon>Arthropoda</taxon>
        <taxon>Hexapoda</taxon>
        <taxon>Insecta</taxon>
        <taxon>Pterygota</taxon>
        <taxon>Neoptera</taxon>
        <taxon>Paraneoptera</taxon>
        <taxon>Thysanoptera</taxon>
        <taxon>Terebrantia</taxon>
        <taxon>Thripoidea</taxon>
        <taxon>Thripidae</taxon>
        <taxon>Frankliniella</taxon>
    </lineage>
</organism>
<reference evidence="4" key="1">
    <citation type="submission" date="2021-07" db="EMBL/GenBank/DDBJ databases">
        <authorList>
            <person name="Catto M.A."/>
            <person name="Jacobson A."/>
            <person name="Kennedy G."/>
            <person name="Labadie P."/>
            <person name="Hunt B.G."/>
            <person name="Srinivasan R."/>
        </authorList>
    </citation>
    <scope>NUCLEOTIDE SEQUENCE</scope>
    <source>
        <strain evidence="4">PL_HMW_Pooled</strain>
        <tissue evidence="4">Head</tissue>
    </source>
</reference>
<sequence>MFDVMSTLKPSLHKGLFVNILKCLQKCSRSFQTLNSEDKHTQENTKSRHIYSKIWKFSDVKSTSEYLVGNVFYHKDGVIALTKPANLGSSKKEDSIYYCLPYLAQEFGYKYLKLVHVPDRHHSGVTILASDAKIAQSLELALRRSKAIYSKEPKQTFMAITVGHPINDEDTKKIGVTKRHKDNVKYPLILSHWGANEVKRREVNVGCVNHKVIAKSESAALVLVSTWQLRHHCPRMFLSDIMLSPVLGDNMFGPRVSSLFEKPVLIKPWHAPAVKALPPLLLQTLNVRSGAESLIPLHFHLHELVLHGYLKDGSDLVLHSEPPDFFLWTQKRLNLQVPDETRNCLTGVDTVS</sequence>
<evidence type="ECO:0000313" key="4">
    <source>
        <dbReference type="EMBL" id="KAK3914790.1"/>
    </source>
</evidence>
<evidence type="ECO:0000256" key="1">
    <source>
        <dbReference type="ARBA" id="ARBA00001166"/>
    </source>
</evidence>
<evidence type="ECO:0000256" key="2">
    <source>
        <dbReference type="ARBA" id="ARBA00010876"/>
    </source>
</evidence>
<dbReference type="PANTHER" id="PTHR21600">
    <property type="entry name" value="MITOCHONDRIAL RNA PSEUDOURIDINE SYNTHASE"/>
    <property type="match status" value="1"/>
</dbReference>
<dbReference type="InterPro" id="IPR050188">
    <property type="entry name" value="RluA_PseudoU_synthase"/>
</dbReference>
<comment type="similarity">
    <text evidence="2">Belongs to the pseudouridine synthase RluA family.</text>
</comment>
<keyword evidence="5" id="KW-1185">Reference proteome</keyword>
<proteinExistence type="inferred from homology"/>
<name>A0AAE1H6R3_9NEOP</name>
<dbReference type="GO" id="GO:0009982">
    <property type="term" value="F:pseudouridine synthase activity"/>
    <property type="evidence" value="ECO:0007669"/>
    <property type="project" value="InterPro"/>
</dbReference>
<accession>A0AAE1H6R3</accession>
<protein>
    <submittedName>
        <fullName evidence="4">Mitochondrial RNA pseudouridine synthase RPUSD4</fullName>
    </submittedName>
</protein>
<gene>
    <name evidence="4" type="ORF">KUF71_024285</name>
</gene>
<dbReference type="GO" id="GO:0003723">
    <property type="term" value="F:RNA binding"/>
    <property type="evidence" value="ECO:0007669"/>
    <property type="project" value="InterPro"/>
</dbReference>
<dbReference type="InterPro" id="IPR020103">
    <property type="entry name" value="PsdUridine_synth_cat_dom_sf"/>
</dbReference>
<comment type="caution">
    <text evidence="4">The sequence shown here is derived from an EMBL/GenBank/DDBJ whole genome shotgun (WGS) entry which is preliminary data.</text>
</comment>
<dbReference type="AlphaFoldDB" id="A0AAE1H6R3"/>
<evidence type="ECO:0000256" key="3">
    <source>
        <dbReference type="ARBA" id="ARBA00023235"/>
    </source>
</evidence>
<dbReference type="Gene3D" id="3.30.2350.10">
    <property type="entry name" value="Pseudouridine synthase"/>
    <property type="match status" value="1"/>
</dbReference>
<keyword evidence="3" id="KW-0413">Isomerase</keyword>
<reference evidence="4" key="2">
    <citation type="journal article" date="2023" name="BMC Genomics">
        <title>Pest status, molecular evolution, and epigenetic factors derived from the genome assembly of Frankliniella fusca, a thysanopteran phytovirus vector.</title>
        <authorList>
            <person name="Catto M.A."/>
            <person name="Labadie P.E."/>
            <person name="Jacobson A.L."/>
            <person name="Kennedy G.G."/>
            <person name="Srinivasan R."/>
            <person name="Hunt B.G."/>
        </authorList>
    </citation>
    <scope>NUCLEOTIDE SEQUENCE</scope>
    <source>
        <strain evidence="4">PL_HMW_Pooled</strain>
    </source>
</reference>
<dbReference type="SUPFAM" id="SSF55120">
    <property type="entry name" value="Pseudouridine synthase"/>
    <property type="match status" value="1"/>
</dbReference>
<evidence type="ECO:0000313" key="5">
    <source>
        <dbReference type="Proteomes" id="UP001219518"/>
    </source>
</evidence>
<dbReference type="EMBL" id="JAHWGI010000393">
    <property type="protein sequence ID" value="KAK3914790.1"/>
    <property type="molecule type" value="Genomic_DNA"/>
</dbReference>
<dbReference type="Proteomes" id="UP001219518">
    <property type="component" value="Unassembled WGS sequence"/>
</dbReference>
<dbReference type="PANTHER" id="PTHR21600:SF83">
    <property type="entry name" value="PSEUDOURIDYLATE SYNTHASE RPUSD4, MITOCHONDRIAL"/>
    <property type="match status" value="1"/>
</dbReference>